<evidence type="ECO:0000256" key="1">
    <source>
        <dbReference type="SAM" id="MobiDB-lite"/>
    </source>
</evidence>
<dbReference type="RefSeq" id="WP_382391600.1">
    <property type="nucleotide sequence ID" value="NZ_JBHTCQ010000001.1"/>
</dbReference>
<organism evidence="5 6">
    <name type="scientific">Georgenia alba</name>
    <dbReference type="NCBI Taxonomy" id="2233858"/>
    <lineage>
        <taxon>Bacteria</taxon>
        <taxon>Bacillati</taxon>
        <taxon>Actinomycetota</taxon>
        <taxon>Actinomycetes</taxon>
        <taxon>Micrococcales</taxon>
        <taxon>Bogoriellaceae</taxon>
        <taxon>Georgenia</taxon>
    </lineage>
</organism>
<name>A0ABW2Q6W9_9MICO</name>
<protein>
    <submittedName>
        <fullName evidence="5">Rhamnogalacturonan lyase</fullName>
    </submittedName>
</protein>
<dbReference type="InterPro" id="IPR041624">
    <property type="entry name" value="RGI_lyase"/>
</dbReference>
<keyword evidence="6" id="KW-1185">Reference proteome</keyword>
<evidence type="ECO:0000259" key="4">
    <source>
        <dbReference type="Pfam" id="PF21348"/>
    </source>
</evidence>
<proteinExistence type="predicted"/>
<evidence type="ECO:0000259" key="3">
    <source>
        <dbReference type="Pfam" id="PF18370"/>
    </source>
</evidence>
<evidence type="ECO:0000313" key="6">
    <source>
        <dbReference type="Proteomes" id="UP001596455"/>
    </source>
</evidence>
<dbReference type="GO" id="GO:0016829">
    <property type="term" value="F:lyase activity"/>
    <property type="evidence" value="ECO:0007669"/>
    <property type="project" value="UniProtKB-KW"/>
</dbReference>
<evidence type="ECO:0000256" key="2">
    <source>
        <dbReference type="SAM" id="SignalP"/>
    </source>
</evidence>
<comment type="caution">
    <text evidence="5">The sequence shown here is derived from an EMBL/GenBank/DDBJ whole genome shotgun (WGS) entry which is preliminary data.</text>
</comment>
<keyword evidence="2" id="KW-0732">Signal</keyword>
<evidence type="ECO:0000313" key="5">
    <source>
        <dbReference type="EMBL" id="MFC7404322.1"/>
    </source>
</evidence>
<feature type="domain" description="Rhamnogalacturonan I lyase beta-sheet" evidence="3">
    <location>
        <begin position="47"/>
        <end position="132"/>
    </location>
</feature>
<dbReference type="SUPFAM" id="SSF69318">
    <property type="entry name" value="Integrin alpha N-terminal domain"/>
    <property type="match status" value="1"/>
</dbReference>
<dbReference type="InterPro" id="IPR013783">
    <property type="entry name" value="Ig-like_fold"/>
</dbReference>
<feature type="chain" id="PRO_5047304779" evidence="2">
    <location>
        <begin position="26"/>
        <end position="649"/>
    </location>
</feature>
<dbReference type="EMBL" id="JBHTCQ010000001">
    <property type="protein sequence ID" value="MFC7404322.1"/>
    <property type="molecule type" value="Genomic_DNA"/>
</dbReference>
<dbReference type="PANTHER" id="PTHR43118">
    <property type="entry name" value="RHAMNOGALACTURONAN LYASE (EUROFUNG)"/>
    <property type="match status" value="1"/>
</dbReference>
<accession>A0ABW2Q6W9</accession>
<dbReference type="PANTHER" id="PTHR43118:SF1">
    <property type="entry name" value="RHAMNOGALACTURONAN LYASE (EUROFUNG)"/>
    <property type="match status" value="1"/>
</dbReference>
<keyword evidence="5" id="KW-0456">Lyase</keyword>
<dbReference type="Pfam" id="PF21348">
    <property type="entry name" value="RGL11_C"/>
    <property type="match status" value="1"/>
</dbReference>
<dbReference type="InterPro" id="IPR049366">
    <property type="entry name" value="RGL11_C"/>
</dbReference>
<sequence length="649" mass="69977">MAHLRRSALAAAIALSTALAAPAMGAPTTGEHTGGAVSPAGAQRPLRQAERLDRAPVAVATPDGVHLSWRSLGTDPGSLAFRVYRDGERITRAPLRGATNLLDPEGGVDSTYVVTVVGHGPERPVTREFGVWSEPYLDIPLEKPAGGATPDGEEYGYVASDAGVGDLDGDGSYELVMLWNPTNAQDNSRAGHTGPVYVDALELDGTRLWRADLGRNIRAGAHYTQLVVYDLDGDGRSEVMTKTADGTLDGQGEVIGDPDADHRNADGYVLDGPEYLTAFEGATGAAIDTVDYVPARGDLAEWGDDYGNRADRFLAGVAHLDGERPSAVFSRGYYTRTVVAAWDLADGELRQRWVFDSDEAGEQYEGQGNHNLSVADVDGDHRDEIVFGSMTIDDDGSVLYSTGLGHGDAMHVSDLDPRRDGLEVFAVHESMETSGDRGATFRDAATGEVLWSIPATTDTGRGAAGDIDPRYAGAEAWAVGGEASWDSPEGFLMSADGTRIGDAIPAANFLTWWDGDLLREITDHDFDDEEGAGVPTVSEWDWESREEVELLRDEEVRTNNHTKGNPVLQADLLGDWREELVFRHEDSTALRLYTTTDLTDHRIHTLMHDPVYRLGVAWQNVAYNQPPHTGFYLGVGMAPPPRPAIDPVG</sequence>
<dbReference type="CDD" id="cd10318">
    <property type="entry name" value="RGL11"/>
    <property type="match status" value="1"/>
</dbReference>
<feature type="region of interest" description="Disordered" evidence="1">
    <location>
        <begin position="25"/>
        <end position="44"/>
    </location>
</feature>
<feature type="signal peptide" evidence="2">
    <location>
        <begin position="1"/>
        <end position="25"/>
    </location>
</feature>
<reference evidence="6" key="1">
    <citation type="journal article" date="2019" name="Int. J. Syst. Evol. Microbiol.">
        <title>The Global Catalogue of Microorganisms (GCM) 10K type strain sequencing project: providing services to taxonomists for standard genome sequencing and annotation.</title>
        <authorList>
            <consortium name="The Broad Institute Genomics Platform"/>
            <consortium name="The Broad Institute Genome Sequencing Center for Infectious Disease"/>
            <person name="Wu L."/>
            <person name="Ma J."/>
        </authorList>
    </citation>
    <scope>NUCLEOTIDE SEQUENCE [LARGE SCALE GENOMIC DNA]</scope>
    <source>
        <strain evidence="6">JCM 1490</strain>
    </source>
</reference>
<feature type="domain" description="Rhamnogalacturonan lyase family 11 C-terminal" evidence="4">
    <location>
        <begin position="136"/>
        <end position="643"/>
    </location>
</feature>
<dbReference type="Pfam" id="PF18370">
    <property type="entry name" value="RGI_lyase"/>
    <property type="match status" value="1"/>
</dbReference>
<dbReference type="InterPro" id="IPR034641">
    <property type="entry name" value="RGL11"/>
</dbReference>
<dbReference type="Gene3D" id="2.60.40.10">
    <property type="entry name" value="Immunoglobulins"/>
    <property type="match status" value="1"/>
</dbReference>
<gene>
    <name evidence="5" type="ORF">ACFQQL_04305</name>
</gene>
<dbReference type="Proteomes" id="UP001596455">
    <property type="component" value="Unassembled WGS sequence"/>
</dbReference>
<dbReference type="InterPro" id="IPR028994">
    <property type="entry name" value="Integrin_alpha_N"/>
</dbReference>